<accession>A0A369JXN9</accession>
<protein>
    <submittedName>
        <fullName evidence="1">Uncharacterized protein</fullName>
    </submittedName>
</protein>
<reference evidence="1" key="1">
    <citation type="submission" date="2018-04" db="EMBL/GenBank/DDBJ databases">
        <title>Whole genome sequencing of Hypsizygus marmoreus.</title>
        <authorList>
            <person name="Choi I.-G."/>
            <person name="Min B."/>
            <person name="Kim J.-G."/>
            <person name="Kim S."/>
            <person name="Oh Y.-L."/>
            <person name="Kong W.-S."/>
            <person name="Park H."/>
            <person name="Jeong J."/>
            <person name="Song E.-S."/>
        </authorList>
    </citation>
    <scope>NUCLEOTIDE SEQUENCE [LARGE SCALE GENOMIC DNA]</scope>
    <source>
        <strain evidence="1">51987-8</strain>
    </source>
</reference>
<organism evidence="1 2">
    <name type="scientific">Hypsizygus marmoreus</name>
    <name type="common">White beech mushroom</name>
    <name type="synonym">Agaricus marmoreus</name>
    <dbReference type="NCBI Taxonomy" id="39966"/>
    <lineage>
        <taxon>Eukaryota</taxon>
        <taxon>Fungi</taxon>
        <taxon>Dikarya</taxon>
        <taxon>Basidiomycota</taxon>
        <taxon>Agaricomycotina</taxon>
        <taxon>Agaricomycetes</taxon>
        <taxon>Agaricomycetidae</taxon>
        <taxon>Agaricales</taxon>
        <taxon>Tricholomatineae</taxon>
        <taxon>Lyophyllaceae</taxon>
        <taxon>Hypsizygus</taxon>
    </lineage>
</organism>
<keyword evidence="2" id="KW-1185">Reference proteome</keyword>
<dbReference type="EMBL" id="LUEZ02000029">
    <property type="protein sequence ID" value="RDB26528.1"/>
    <property type="molecule type" value="Genomic_DNA"/>
</dbReference>
<proteinExistence type="predicted"/>
<evidence type="ECO:0000313" key="1">
    <source>
        <dbReference type="EMBL" id="RDB26528.1"/>
    </source>
</evidence>
<dbReference type="Proteomes" id="UP000076154">
    <property type="component" value="Unassembled WGS sequence"/>
</dbReference>
<gene>
    <name evidence="1" type="ORF">Hypma_005641</name>
</gene>
<comment type="caution">
    <text evidence="1">The sequence shown here is derived from an EMBL/GenBank/DDBJ whole genome shotgun (WGS) entry which is preliminary data.</text>
</comment>
<dbReference type="InParanoid" id="A0A369JXN9"/>
<dbReference type="AlphaFoldDB" id="A0A369JXN9"/>
<evidence type="ECO:0000313" key="2">
    <source>
        <dbReference type="Proteomes" id="UP000076154"/>
    </source>
</evidence>
<sequence>MNTIDESMGHASKYESFPLIDHPALYVSNTRILLDATTRRPLNAMNQSPHQANTPHRLMSGTDLVGTQSIWGGLGRTVKFKFSEGRFAKHVRQIVQADYKASFSRLVSEHQAHPHVFSCLGKGALTRVKIMFSGEVTFTDLDCMLNRNLSPSDYSLLFPFLTIAVKRPSLGVAASGVHEMVHWVENCSDVSIGTCVAEGADVGWDEWTTAFLTQGRWIVQLAEE</sequence>
<name>A0A369JXN9_HYPMA</name>